<dbReference type="InterPro" id="IPR010992">
    <property type="entry name" value="IHF-like_DNA-bd_dom_sf"/>
</dbReference>
<dbReference type="CDD" id="cd13831">
    <property type="entry name" value="HU"/>
    <property type="match status" value="1"/>
</dbReference>
<dbReference type="EMBL" id="CP014230">
    <property type="protein sequence ID" value="AMD93689.1"/>
    <property type="molecule type" value="Genomic_DNA"/>
</dbReference>
<evidence type="ECO:0000256" key="2">
    <source>
        <dbReference type="ARBA" id="ARBA00023067"/>
    </source>
</evidence>
<evidence type="ECO:0000313" key="6">
    <source>
        <dbReference type="Proteomes" id="UP000063964"/>
    </source>
</evidence>
<dbReference type="PANTHER" id="PTHR33175">
    <property type="entry name" value="DNA-BINDING PROTEIN HU"/>
    <property type="match status" value="1"/>
</dbReference>
<dbReference type="RefSeq" id="WP_066607708.1">
    <property type="nucleotide sequence ID" value="NZ_CP014230.1"/>
</dbReference>
<keyword evidence="3 5" id="KW-0238">DNA-binding</keyword>
<dbReference type="GO" id="GO:0003677">
    <property type="term" value="F:DNA binding"/>
    <property type="evidence" value="ECO:0007669"/>
    <property type="project" value="UniProtKB-KW"/>
</dbReference>
<gene>
    <name evidence="5" type="ORF">AXF15_11650</name>
</gene>
<keyword evidence="6" id="KW-1185">Reference proteome</keyword>
<evidence type="ECO:0000256" key="4">
    <source>
        <dbReference type="RuleBase" id="RU003939"/>
    </source>
</evidence>
<reference evidence="6" key="1">
    <citation type="submission" date="2016-02" db="EMBL/GenBank/DDBJ databases">
        <authorList>
            <person name="Holder M.E."/>
            <person name="Ajami N.J."/>
            <person name="Petrosino J.F."/>
        </authorList>
    </citation>
    <scope>NUCLEOTIDE SEQUENCE [LARGE SCALE GENOMIC DNA]</scope>
    <source>
        <strain evidence="6">DSM 12838</strain>
    </source>
</reference>
<sequence length="90" mass="9973">MTKAELIAKMAEKAGLTKADAERALKYFLDSVQDTLISEGKLTLTGFGTFMVEERQARTGRNPRTGEELKIPACKVVKFRPGKDLKDAIK</sequence>
<dbReference type="AlphaFoldDB" id="A0A0X8JRJ3"/>
<dbReference type="PANTHER" id="PTHR33175:SF3">
    <property type="entry name" value="DNA-BINDING PROTEIN HU-BETA"/>
    <property type="match status" value="1"/>
</dbReference>
<dbReference type="GO" id="GO:0030527">
    <property type="term" value="F:structural constituent of chromatin"/>
    <property type="evidence" value="ECO:0007669"/>
    <property type="project" value="InterPro"/>
</dbReference>
<dbReference type="Gene3D" id="4.10.520.10">
    <property type="entry name" value="IHF-like DNA-binding proteins"/>
    <property type="match status" value="1"/>
</dbReference>
<name>A0A0X8JRJ3_9BACT</name>
<evidence type="ECO:0000256" key="1">
    <source>
        <dbReference type="ARBA" id="ARBA00010529"/>
    </source>
</evidence>
<dbReference type="KEGG" id="doa:AXF15_11650"/>
<protein>
    <submittedName>
        <fullName evidence="5">DNA-binding protein</fullName>
    </submittedName>
</protein>
<dbReference type="InterPro" id="IPR000119">
    <property type="entry name" value="Hist_DNA-bd"/>
</dbReference>
<keyword evidence="2" id="KW-0226">DNA condensation</keyword>
<dbReference type="SMART" id="SM00411">
    <property type="entry name" value="BHL"/>
    <property type="match status" value="1"/>
</dbReference>
<dbReference type="SUPFAM" id="SSF47729">
    <property type="entry name" value="IHF-like DNA-binding proteins"/>
    <property type="match status" value="1"/>
</dbReference>
<evidence type="ECO:0000256" key="3">
    <source>
        <dbReference type="ARBA" id="ARBA00023125"/>
    </source>
</evidence>
<dbReference type="PROSITE" id="PS00045">
    <property type="entry name" value="HISTONE_LIKE"/>
    <property type="match status" value="1"/>
</dbReference>
<dbReference type="Pfam" id="PF00216">
    <property type="entry name" value="Bac_DNA_binding"/>
    <property type="match status" value="1"/>
</dbReference>
<dbReference type="PRINTS" id="PR01727">
    <property type="entry name" value="DNABINDINGHU"/>
</dbReference>
<organism evidence="5 6">
    <name type="scientific">Desulfomicrobium orale DSM 12838</name>
    <dbReference type="NCBI Taxonomy" id="888061"/>
    <lineage>
        <taxon>Bacteria</taxon>
        <taxon>Pseudomonadati</taxon>
        <taxon>Thermodesulfobacteriota</taxon>
        <taxon>Desulfovibrionia</taxon>
        <taxon>Desulfovibrionales</taxon>
        <taxon>Desulfomicrobiaceae</taxon>
        <taxon>Desulfomicrobium</taxon>
    </lineage>
</organism>
<comment type="similarity">
    <text evidence="1 4">Belongs to the bacterial histone-like protein family.</text>
</comment>
<dbReference type="OrthoDB" id="9799835at2"/>
<proteinExistence type="inferred from homology"/>
<accession>A0A0X8JRJ3</accession>
<dbReference type="STRING" id="888061.AXF15_11650"/>
<dbReference type="InterPro" id="IPR020816">
    <property type="entry name" value="Histone-like_DNA-bd_CS"/>
</dbReference>
<evidence type="ECO:0000313" key="5">
    <source>
        <dbReference type="EMBL" id="AMD93689.1"/>
    </source>
</evidence>
<dbReference type="Proteomes" id="UP000063964">
    <property type="component" value="Chromosome"/>
</dbReference>
<dbReference type="GO" id="GO:0030261">
    <property type="term" value="P:chromosome condensation"/>
    <property type="evidence" value="ECO:0007669"/>
    <property type="project" value="UniProtKB-KW"/>
</dbReference>